<keyword evidence="2" id="KW-0812">Transmembrane</keyword>
<evidence type="ECO:0000313" key="5">
    <source>
        <dbReference type="Proteomes" id="UP001487740"/>
    </source>
</evidence>
<gene>
    <name evidence="4" type="ORF">O3P69_008700</name>
</gene>
<accession>A0AAW0SLU4</accession>
<protein>
    <submittedName>
        <fullName evidence="4">Uncharacterized protein</fullName>
    </submittedName>
</protein>
<feature type="signal peptide" evidence="3">
    <location>
        <begin position="1"/>
        <end position="27"/>
    </location>
</feature>
<sequence>MKNTVAFLLFLPLLLLLLLLLPGECHGSSFAQQCSFSFQTVDDKYLNITTAQKTTGDQISITMYVRPHQDLKVVLGVEGSAKYYTDFLLEKGCFNGYSQWGELWVKAKQINPTTRNNQRYKLQVRTSTCTKPCIAIIENMSHFDSLHVWASGASQWRLDHPGRQCGTIPQWMRDYYLSRPFPTCTNVNPSSLLTTHVKPTTPAKSTATLTKHKATLTKPPPTKLSAAHTGAIIGGLVAGSVLVTFIVMTVVRKRRGQAATKDVAVDPQNTESRREENVNSLYEPNYRQQPLYENVDRQGSVNSLYETVDRQGSLNSLYETVDRQEPLYETVDRQGSLNSLYEPFEKFRGTQ</sequence>
<name>A0AAW0SLU4_SCYPA</name>
<feature type="chain" id="PRO_5043676573" evidence="3">
    <location>
        <begin position="28"/>
        <end position="351"/>
    </location>
</feature>
<reference evidence="4 5" key="1">
    <citation type="submission" date="2023-03" db="EMBL/GenBank/DDBJ databases">
        <title>High-quality genome of Scylla paramamosain provides insights in environmental adaptation.</title>
        <authorList>
            <person name="Zhang L."/>
        </authorList>
    </citation>
    <scope>NUCLEOTIDE SEQUENCE [LARGE SCALE GENOMIC DNA]</scope>
    <source>
        <strain evidence="4">LZ_2023a</strain>
        <tissue evidence="4">Muscle</tissue>
    </source>
</reference>
<feature type="region of interest" description="Disordered" evidence="1">
    <location>
        <begin position="257"/>
        <end position="279"/>
    </location>
</feature>
<dbReference type="EMBL" id="JARAKH010000049">
    <property type="protein sequence ID" value="KAK8376158.1"/>
    <property type="molecule type" value="Genomic_DNA"/>
</dbReference>
<comment type="caution">
    <text evidence="4">The sequence shown here is derived from an EMBL/GenBank/DDBJ whole genome shotgun (WGS) entry which is preliminary data.</text>
</comment>
<proteinExistence type="predicted"/>
<keyword evidence="5" id="KW-1185">Reference proteome</keyword>
<dbReference type="AlphaFoldDB" id="A0AAW0SLU4"/>
<evidence type="ECO:0000313" key="4">
    <source>
        <dbReference type="EMBL" id="KAK8376158.1"/>
    </source>
</evidence>
<organism evidence="4 5">
    <name type="scientific">Scylla paramamosain</name>
    <name type="common">Mud crab</name>
    <dbReference type="NCBI Taxonomy" id="85552"/>
    <lineage>
        <taxon>Eukaryota</taxon>
        <taxon>Metazoa</taxon>
        <taxon>Ecdysozoa</taxon>
        <taxon>Arthropoda</taxon>
        <taxon>Crustacea</taxon>
        <taxon>Multicrustacea</taxon>
        <taxon>Malacostraca</taxon>
        <taxon>Eumalacostraca</taxon>
        <taxon>Eucarida</taxon>
        <taxon>Decapoda</taxon>
        <taxon>Pleocyemata</taxon>
        <taxon>Brachyura</taxon>
        <taxon>Eubrachyura</taxon>
        <taxon>Portunoidea</taxon>
        <taxon>Portunidae</taxon>
        <taxon>Portuninae</taxon>
        <taxon>Scylla</taxon>
    </lineage>
</organism>
<feature type="region of interest" description="Disordered" evidence="1">
    <location>
        <begin position="203"/>
        <end position="222"/>
    </location>
</feature>
<evidence type="ECO:0000256" key="1">
    <source>
        <dbReference type="SAM" id="MobiDB-lite"/>
    </source>
</evidence>
<keyword evidence="2" id="KW-1133">Transmembrane helix</keyword>
<keyword evidence="2" id="KW-0472">Membrane</keyword>
<dbReference type="Proteomes" id="UP001487740">
    <property type="component" value="Unassembled WGS sequence"/>
</dbReference>
<evidence type="ECO:0000256" key="2">
    <source>
        <dbReference type="SAM" id="Phobius"/>
    </source>
</evidence>
<keyword evidence="3" id="KW-0732">Signal</keyword>
<feature type="transmembrane region" description="Helical" evidence="2">
    <location>
        <begin position="230"/>
        <end position="251"/>
    </location>
</feature>
<evidence type="ECO:0000256" key="3">
    <source>
        <dbReference type="SAM" id="SignalP"/>
    </source>
</evidence>